<evidence type="ECO:0000313" key="1">
    <source>
        <dbReference type="EMBL" id="AQZ50238.1"/>
    </source>
</evidence>
<dbReference type="KEGG" id="mmed:Mame_00863"/>
<dbReference type="KEGG" id="mmed:Mame_03875"/>
<organism evidence="1 3">
    <name type="scientific">Martelella mediterranea DSM 17316</name>
    <dbReference type="NCBI Taxonomy" id="1122214"/>
    <lineage>
        <taxon>Bacteria</taxon>
        <taxon>Pseudomonadati</taxon>
        <taxon>Pseudomonadota</taxon>
        <taxon>Alphaproteobacteria</taxon>
        <taxon>Hyphomicrobiales</taxon>
        <taxon>Aurantimonadaceae</taxon>
        <taxon>Martelella</taxon>
    </lineage>
</organism>
<name>A0A1U9YXS5_9HYPH</name>
<sequence>MRTILFMPAMQAARGRGEFAAFYKRLVEAGKKPIVAIAAVMRKIVVTLNARFTEKVIQQS</sequence>
<proteinExistence type="predicted"/>
<dbReference type="EMBL" id="CP020330">
    <property type="protein sequence ID" value="AQZ53176.1"/>
    <property type="molecule type" value="Genomic_DNA"/>
</dbReference>
<dbReference type="EMBL" id="CP020330">
    <property type="protein sequence ID" value="AQZ50238.1"/>
    <property type="molecule type" value="Genomic_DNA"/>
</dbReference>
<evidence type="ECO:0000313" key="3">
    <source>
        <dbReference type="Proteomes" id="UP000191135"/>
    </source>
</evidence>
<evidence type="ECO:0000313" key="2">
    <source>
        <dbReference type="EMBL" id="AQZ53176.1"/>
    </source>
</evidence>
<reference evidence="1 3" key="1">
    <citation type="submission" date="2017-03" db="EMBL/GenBank/DDBJ databases">
        <title>Foreign affairs: Plasmid Transfer between Roseobacters and Rhizobia.</title>
        <authorList>
            <person name="Bartling P."/>
            <person name="Bunk B."/>
            <person name="Overmann J."/>
            <person name="Brinkmann H."/>
            <person name="Petersen J."/>
        </authorList>
    </citation>
    <scope>NUCLEOTIDE SEQUENCE [LARGE SCALE GENOMIC DNA]</scope>
    <source>
        <strain evidence="1 3">MACL11</strain>
    </source>
</reference>
<keyword evidence="3" id="KW-1185">Reference proteome</keyword>
<dbReference type="AlphaFoldDB" id="A0A1U9YXS5"/>
<evidence type="ECO:0008006" key="4">
    <source>
        <dbReference type="Google" id="ProtNLM"/>
    </source>
</evidence>
<accession>A0A1U9YXS5</accession>
<gene>
    <name evidence="1" type="ORF">Mame_00863</name>
    <name evidence="2" type="ORF">Mame_03875</name>
</gene>
<protein>
    <recommendedName>
        <fullName evidence="4">Transposase IS116/IS110/IS902 family protein</fullName>
    </recommendedName>
</protein>
<dbReference type="RefSeq" id="WP_018065508.1">
    <property type="nucleotide sequence ID" value="NZ_AQWH01000013.1"/>
</dbReference>
<dbReference type="Proteomes" id="UP000191135">
    <property type="component" value="Chromosome"/>
</dbReference>
<dbReference type="eggNOG" id="COG3547">
    <property type="taxonomic scope" value="Bacteria"/>
</dbReference>